<gene>
    <name evidence="4" type="ORF">TWF694_002461</name>
</gene>
<dbReference type="Proteomes" id="UP001365542">
    <property type="component" value="Unassembled WGS sequence"/>
</dbReference>
<keyword evidence="2" id="KW-0143">Chaperone</keyword>
<reference evidence="4 5" key="1">
    <citation type="submission" date="2019-10" db="EMBL/GenBank/DDBJ databases">
        <authorList>
            <person name="Palmer J.M."/>
        </authorList>
    </citation>
    <scope>NUCLEOTIDE SEQUENCE [LARGE SCALE GENOMIC DNA]</scope>
    <source>
        <strain evidence="4 5">TWF694</strain>
    </source>
</reference>
<evidence type="ECO:0000256" key="3">
    <source>
        <dbReference type="SAM" id="MobiDB-lite"/>
    </source>
</evidence>
<evidence type="ECO:0000313" key="5">
    <source>
        <dbReference type="Proteomes" id="UP001365542"/>
    </source>
</evidence>
<dbReference type="InterPro" id="IPR002669">
    <property type="entry name" value="UreD"/>
</dbReference>
<evidence type="ECO:0008006" key="6">
    <source>
        <dbReference type="Google" id="ProtNLM"/>
    </source>
</evidence>
<name>A0AAV9X3B2_9PEZI</name>
<comment type="caution">
    <text evidence="4">The sequence shown here is derived from an EMBL/GenBank/DDBJ whole genome shotgun (WGS) entry which is preliminary data.</text>
</comment>
<sequence length="394" mass="44029">MERMCVAVAQEQTTSRLSLRICRATRVRLQAIQTHPAMAPPPAAISHLPSSIPAGDGLIHVRVLPPSKLTLYQLNYKYPLKLISPAPTQWAKSLTVFVLSYGGGLVSGDAVNMRVVVEDRGKLCLQTQGTTKIFKQTPSSPPTIQRMTVRIHPNASILLLPDPVQPFASSNYIQHQIFELEDTVNDTSSLVVLDWVTEGRAARDEHWSLTRFESRNEVFAVPLDKPQNDSKEEGKEEGKETKNQRGKLLLRDAMILDNSADEIYGETLRERQDSQTIFATIIIRGKMFAQLIEYIKARYAGEPRIGQKRWDTDDDSRRHSRVEIEARECGVIWAASSVRGFLLVKVSGVEMEGVKRFVRGLLAEVDGDGVVNADGCIEREFGKGMFRCLTIDAV</sequence>
<accession>A0AAV9X3B2</accession>
<dbReference type="AlphaFoldDB" id="A0AAV9X3B2"/>
<protein>
    <recommendedName>
        <fullName evidence="6">Urease accessory protein</fullName>
    </recommendedName>
</protein>
<feature type="compositionally biased region" description="Basic and acidic residues" evidence="3">
    <location>
        <begin position="226"/>
        <end position="243"/>
    </location>
</feature>
<proteinExistence type="inferred from homology"/>
<feature type="region of interest" description="Disordered" evidence="3">
    <location>
        <begin position="222"/>
        <end position="243"/>
    </location>
</feature>
<evidence type="ECO:0000256" key="1">
    <source>
        <dbReference type="ARBA" id="ARBA00007177"/>
    </source>
</evidence>
<comment type="similarity">
    <text evidence="1">Belongs to the UreD family.</text>
</comment>
<dbReference type="EMBL" id="JAVHJO010000011">
    <property type="protein sequence ID" value="KAK6533522.1"/>
    <property type="molecule type" value="Genomic_DNA"/>
</dbReference>
<dbReference type="PANTHER" id="PTHR33643">
    <property type="entry name" value="UREASE ACCESSORY PROTEIN D"/>
    <property type="match status" value="1"/>
</dbReference>
<dbReference type="GO" id="GO:0016151">
    <property type="term" value="F:nickel cation binding"/>
    <property type="evidence" value="ECO:0007669"/>
    <property type="project" value="InterPro"/>
</dbReference>
<keyword evidence="5" id="KW-1185">Reference proteome</keyword>
<dbReference type="HAMAP" id="MF_01384">
    <property type="entry name" value="UreD"/>
    <property type="match status" value="1"/>
</dbReference>
<evidence type="ECO:0000256" key="2">
    <source>
        <dbReference type="ARBA" id="ARBA00023186"/>
    </source>
</evidence>
<evidence type="ECO:0000313" key="4">
    <source>
        <dbReference type="EMBL" id="KAK6533522.1"/>
    </source>
</evidence>
<dbReference type="PANTHER" id="PTHR33643:SF1">
    <property type="entry name" value="UREASE ACCESSORY PROTEIN D"/>
    <property type="match status" value="1"/>
</dbReference>
<dbReference type="Pfam" id="PF01774">
    <property type="entry name" value="UreD"/>
    <property type="match status" value="1"/>
</dbReference>
<organism evidence="4 5">
    <name type="scientific">Orbilia ellipsospora</name>
    <dbReference type="NCBI Taxonomy" id="2528407"/>
    <lineage>
        <taxon>Eukaryota</taxon>
        <taxon>Fungi</taxon>
        <taxon>Dikarya</taxon>
        <taxon>Ascomycota</taxon>
        <taxon>Pezizomycotina</taxon>
        <taxon>Orbiliomycetes</taxon>
        <taxon>Orbiliales</taxon>
        <taxon>Orbiliaceae</taxon>
        <taxon>Orbilia</taxon>
    </lineage>
</organism>